<organism evidence="1 2">
    <name type="scientific">Clathrospora elynae</name>
    <dbReference type="NCBI Taxonomy" id="706981"/>
    <lineage>
        <taxon>Eukaryota</taxon>
        <taxon>Fungi</taxon>
        <taxon>Dikarya</taxon>
        <taxon>Ascomycota</taxon>
        <taxon>Pezizomycotina</taxon>
        <taxon>Dothideomycetes</taxon>
        <taxon>Pleosporomycetidae</taxon>
        <taxon>Pleosporales</taxon>
        <taxon>Diademaceae</taxon>
        <taxon>Clathrospora</taxon>
    </lineage>
</organism>
<evidence type="ECO:0000313" key="2">
    <source>
        <dbReference type="Proteomes" id="UP000800038"/>
    </source>
</evidence>
<sequence>MYILMDLSTFPHYFSRFRQCEFLGIDENELDTSSLRARVVKSPTREILLSGRQSWTTSQSNTKANTATLLADFSRLAPSAARGFIPKDHVERTFRLINDNKKIESKPRRVVTPVGDLPFGCTTEVEQFLLPPSAVVFQAFVRERRIGEGLFLDQVFVVALDDIAATPQEEQVMRCYVEQYSYSELPSDRQPYTGLTLPLMQQYGLFKSFLERIRMRQSHVFLVSCYKHYDDKVETVIRFTGPSSHTY</sequence>
<gene>
    <name evidence="1" type="ORF">EJ02DRAFT_446178</name>
</gene>
<evidence type="ECO:0000313" key="1">
    <source>
        <dbReference type="EMBL" id="KAF1939427.1"/>
    </source>
</evidence>
<proteinExistence type="predicted"/>
<name>A0A6A5SQK9_9PLEO</name>
<dbReference type="OrthoDB" id="270167at2759"/>
<dbReference type="EMBL" id="ML976081">
    <property type="protein sequence ID" value="KAF1939427.1"/>
    <property type="molecule type" value="Genomic_DNA"/>
</dbReference>
<keyword evidence="2" id="KW-1185">Reference proteome</keyword>
<dbReference type="AlphaFoldDB" id="A0A6A5SQK9"/>
<accession>A0A6A5SQK9</accession>
<protein>
    <submittedName>
        <fullName evidence="1">Uncharacterized protein</fullName>
    </submittedName>
</protein>
<dbReference type="Proteomes" id="UP000800038">
    <property type="component" value="Unassembled WGS sequence"/>
</dbReference>
<reference evidence="1" key="1">
    <citation type="journal article" date="2020" name="Stud. Mycol.">
        <title>101 Dothideomycetes genomes: a test case for predicting lifestyles and emergence of pathogens.</title>
        <authorList>
            <person name="Haridas S."/>
            <person name="Albert R."/>
            <person name="Binder M."/>
            <person name="Bloem J."/>
            <person name="Labutti K."/>
            <person name="Salamov A."/>
            <person name="Andreopoulos B."/>
            <person name="Baker S."/>
            <person name="Barry K."/>
            <person name="Bills G."/>
            <person name="Bluhm B."/>
            <person name="Cannon C."/>
            <person name="Castanera R."/>
            <person name="Culley D."/>
            <person name="Daum C."/>
            <person name="Ezra D."/>
            <person name="Gonzalez J."/>
            <person name="Henrissat B."/>
            <person name="Kuo A."/>
            <person name="Liang C."/>
            <person name="Lipzen A."/>
            <person name="Lutzoni F."/>
            <person name="Magnuson J."/>
            <person name="Mondo S."/>
            <person name="Nolan M."/>
            <person name="Ohm R."/>
            <person name="Pangilinan J."/>
            <person name="Park H.-J."/>
            <person name="Ramirez L."/>
            <person name="Alfaro M."/>
            <person name="Sun H."/>
            <person name="Tritt A."/>
            <person name="Yoshinaga Y."/>
            <person name="Zwiers L.-H."/>
            <person name="Turgeon B."/>
            <person name="Goodwin S."/>
            <person name="Spatafora J."/>
            <person name="Crous P."/>
            <person name="Grigoriev I."/>
        </authorList>
    </citation>
    <scope>NUCLEOTIDE SEQUENCE</scope>
    <source>
        <strain evidence="1">CBS 161.51</strain>
    </source>
</reference>